<dbReference type="EMBL" id="JANJYJ010000005">
    <property type="protein sequence ID" value="KAK3210665.1"/>
    <property type="molecule type" value="Genomic_DNA"/>
</dbReference>
<dbReference type="GO" id="GO:0004553">
    <property type="term" value="F:hydrolase activity, hydrolyzing O-glycosyl compounds"/>
    <property type="evidence" value="ECO:0007669"/>
    <property type="project" value="InterPro"/>
</dbReference>
<organism evidence="2 3">
    <name type="scientific">Dipteronia sinensis</name>
    <dbReference type="NCBI Taxonomy" id="43782"/>
    <lineage>
        <taxon>Eukaryota</taxon>
        <taxon>Viridiplantae</taxon>
        <taxon>Streptophyta</taxon>
        <taxon>Embryophyta</taxon>
        <taxon>Tracheophyta</taxon>
        <taxon>Spermatophyta</taxon>
        <taxon>Magnoliopsida</taxon>
        <taxon>eudicotyledons</taxon>
        <taxon>Gunneridae</taxon>
        <taxon>Pentapetalae</taxon>
        <taxon>rosids</taxon>
        <taxon>malvids</taxon>
        <taxon>Sapindales</taxon>
        <taxon>Sapindaceae</taxon>
        <taxon>Hippocastanoideae</taxon>
        <taxon>Acereae</taxon>
        <taxon>Dipteronia</taxon>
    </lineage>
</organism>
<evidence type="ECO:0000313" key="3">
    <source>
        <dbReference type="Proteomes" id="UP001281410"/>
    </source>
</evidence>
<reference evidence="2" key="1">
    <citation type="journal article" date="2023" name="Plant J.">
        <title>Genome sequences and population genomics provide insights into the demographic history, inbreeding, and mutation load of two 'living fossil' tree species of Dipteronia.</title>
        <authorList>
            <person name="Feng Y."/>
            <person name="Comes H.P."/>
            <person name="Chen J."/>
            <person name="Zhu S."/>
            <person name="Lu R."/>
            <person name="Zhang X."/>
            <person name="Li P."/>
            <person name="Qiu J."/>
            <person name="Olsen K.M."/>
            <person name="Qiu Y."/>
        </authorList>
    </citation>
    <scope>NUCLEOTIDE SEQUENCE</scope>
    <source>
        <strain evidence="2">NBL</strain>
    </source>
</reference>
<dbReference type="SUPFAM" id="SSF49899">
    <property type="entry name" value="Concanavalin A-like lectins/glucanases"/>
    <property type="match status" value="1"/>
</dbReference>
<proteinExistence type="predicted"/>
<name>A0AAE0E4Z0_9ROSI</name>
<protein>
    <recommendedName>
        <fullName evidence="1">Xyloglucan endo-transglycosylase C-terminal domain-containing protein</fullName>
    </recommendedName>
</protein>
<dbReference type="GO" id="GO:0016762">
    <property type="term" value="F:xyloglucan:xyloglucosyl transferase activity"/>
    <property type="evidence" value="ECO:0007669"/>
    <property type="project" value="InterPro"/>
</dbReference>
<gene>
    <name evidence="2" type="ORF">Dsin_015371</name>
</gene>
<keyword evidence="3" id="KW-1185">Reference proteome</keyword>
<dbReference type="Gene3D" id="2.60.120.200">
    <property type="match status" value="1"/>
</dbReference>
<dbReference type="AlphaFoldDB" id="A0AAE0E4Z0"/>
<comment type="caution">
    <text evidence="2">The sequence shown here is derived from an EMBL/GenBank/DDBJ whole genome shotgun (WGS) entry which is preliminary data.</text>
</comment>
<dbReference type="GO" id="GO:0048046">
    <property type="term" value="C:apoplast"/>
    <property type="evidence" value="ECO:0007669"/>
    <property type="project" value="InterPro"/>
</dbReference>
<dbReference type="InterPro" id="IPR013320">
    <property type="entry name" value="ConA-like_dom_sf"/>
</dbReference>
<dbReference type="Proteomes" id="UP001281410">
    <property type="component" value="Unassembled WGS sequence"/>
</dbReference>
<accession>A0AAE0E4Z0</accession>
<evidence type="ECO:0000313" key="2">
    <source>
        <dbReference type="EMBL" id="KAK3210665.1"/>
    </source>
</evidence>
<evidence type="ECO:0000259" key="1">
    <source>
        <dbReference type="Pfam" id="PF06955"/>
    </source>
</evidence>
<feature type="domain" description="Xyloglucan endo-transglycosylase C-terminal" evidence="1">
    <location>
        <begin position="58"/>
        <end position="104"/>
    </location>
</feature>
<dbReference type="Pfam" id="PF06955">
    <property type="entry name" value="XET_C"/>
    <property type="match status" value="1"/>
</dbReference>
<dbReference type="InterPro" id="IPR044791">
    <property type="entry name" value="Beta-glucanase/XTH"/>
</dbReference>
<dbReference type="GO" id="GO:0044042">
    <property type="term" value="P:glucan metabolic process"/>
    <property type="evidence" value="ECO:0007669"/>
    <property type="project" value="InterPro"/>
</dbReference>
<sequence length="109" mass="12668">MRAYTSLWNADDWATRGGLVKIDWKSAPFIARLSKFRARACKWDGPVSASLCAAKTLANWWTSPVYSRLSDAKKGQLKWVRDNHMIYDYCKDTKRFNGQLPPECFKQQF</sequence>
<dbReference type="InterPro" id="IPR010713">
    <property type="entry name" value="XET_C"/>
</dbReference>
<dbReference type="PANTHER" id="PTHR31062">
    <property type="entry name" value="XYLOGLUCAN ENDOTRANSGLUCOSYLASE/HYDROLASE PROTEIN 8-RELATED"/>
    <property type="match status" value="1"/>
</dbReference>